<dbReference type="EMBL" id="JH126401">
    <property type="protein sequence ID" value="EGX93155.1"/>
    <property type="molecule type" value="Genomic_DNA"/>
</dbReference>
<dbReference type="eggNOG" id="ENOG502SRNX">
    <property type="taxonomic scope" value="Eukaryota"/>
</dbReference>
<dbReference type="KEGG" id="cmt:CCM_04527"/>
<dbReference type="VEuPathDB" id="FungiDB:CCM_04527"/>
<protein>
    <recommendedName>
        <fullName evidence="4">Subunit of the RNA polymerase II mediator complex</fullName>
    </recommendedName>
</protein>
<name>G3JFG5_CORMM</name>
<gene>
    <name evidence="2" type="ORF">CCM_04527</name>
</gene>
<proteinExistence type="predicted"/>
<dbReference type="RefSeq" id="XP_006669738.1">
    <property type="nucleotide sequence ID" value="XM_006669675.1"/>
</dbReference>
<evidence type="ECO:0000313" key="2">
    <source>
        <dbReference type="EMBL" id="EGX93155.1"/>
    </source>
</evidence>
<feature type="compositionally biased region" description="Polar residues" evidence="1">
    <location>
        <begin position="1"/>
        <end position="10"/>
    </location>
</feature>
<evidence type="ECO:0008006" key="4">
    <source>
        <dbReference type="Google" id="ProtNLM"/>
    </source>
</evidence>
<dbReference type="OMA" id="TQTLWLV"/>
<dbReference type="OrthoDB" id="37659at2759"/>
<feature type="region of interest" description="Disordered" evidence="1">
    <location>
        <begin position="342"/>
        <end position="367"/>
    </location>
</feature>
<dbReference type="HOGENOM" id="CLU_055687_0_0_1"/>
<sequence>MPSPASSQMASEKALFARQQAAAPQEAPTEAYPTSDNRASDAGGGGMPTVEDPFNFPTTDEALPPYSTHETDAAASPAIAVDSAGGPSSAAAARPPGAPPSSARSSMKPIAIPQVVPDASSPFVHAYPPCLLARGITEPSWTSFLDTVSAFLTAKVGDRAVSHAGDMAKHLAEGTSTLGKNIASYSKRLGKDVAKHAKRGNIFGVAATVIAGSVSLPVMTALGVAGTLTMLPGAAVSAIGKKPKTPAERVNAYNMVANEKWLHQRGLHIQLVDTPGLAHMLGLPTEQLLAVARSGKEGSASGMLQALDLHIEPLKISAETTLGLSDRSLWLVLVEFDAEELEELDGEEDQEQEENYGRRRGRRRGRY</sequence>
<dbReference type="STRING" id="983644.G3JFG5"/>
<organism evidence="2 3">
    <name type="scientific">Cordyceps militaris (strain CM01)</name>
    <name type="common">Caterpillar fungus</name>
    <dbReference type="NCBI Taxonomy" id="983644"/>
    <lineage>
        <taxon>Eukaryota</taxon>
        <taxon>Fungi</taxon>
        <taxon>Dikarya</taxon>
        <taxon>Ascomycota</taxon>
        <taxon>Pezizomycotina</taxon>
        <taxon>Sordariomycetes</taxon>
        <taxon>Hypocreomycetidae</taxon>
        <taxon>Hypocreales</taxon>
        <taxon>Cordycipitaceae</taxon>
        <taxon>Cordyceps</taxon>
    </lineage>
</organism>
<evidence type="ECO:0000256" key="1">
    <source>
        <dbReference type="SAM" id="MobiDB-lite"/>
    </source>
</evidence>
<feature type="compositionally biased region" description="Basic residues" evidence="1">
    <location>
        <begin position="358"/>
        <end position="367"/>
    </location>
</feature>
<feature type="compositionally biased region" description="Low complexity" evidence="1">
    <location>
        <begin position="73"/>
        <end position="106"/>
    </location>
</feature>
<feature type="compositionally biased region" description="Low complexity" evidence="1">
    <location>
        <begin position="17"/>
        <end position="34"/>
    </location>
</feature>
<feature type="region of interest" description="Disordered" evidence="1">
    <location>
        <begin position="1"/>
        <end position="106"/>
    </location>
</feature>
<keyword evidence="3" id="KW-1185">Reference proteome</keyword>
<dbReference type="AlphaFoldDB" id="G3JFG5"/>
<reference evidence="2 3" key="1">
    <citation type="journal article" date="2011" name="Genome Biol.">
        <title>Genome sequence of the insect pathogenic fungus Cordyceps militaris, a valued traditional Chinese medicine.</title>
        <authorList>
            <person name="Zheng P."/>
            <person name="Xia Y."/>
            <person name="Xiao G."/>
            <person name="Xiong C."/>
            <person name="Hu X."/>
            <person name="Zhang S."/>
            <person name="Zheng H."/>
            <person name="Huang Y."/>
            <person name="Zhou Y."/>
            <person name="Wang S."/>
            <person name="Zhao G.P."/>
            <person name="Liu X."/>
            <person name="St Leger R.J."/>
            <person name="Wang C."/>
        </authorList>
    </citation>
    <scope>NUCLEOTIDE SEQUENCE [LARGE SCALE GENOMIC DNA]</scope>
    <source>
        <strain evidence="2 3">CM01</strain>
    </source>
</reference>
<dbReference type="InParanoid" id="G3JFG5"/>
<accession>G3JFG5</accession>
<evidence type="ECO:0000313" key="3">
    <source>
        <dbReference type="Proteomes" id="UP000001610"/>
    </source>
</evidence>
<dbReference type="Proteomes" id="UP000001610">
    <property type="component" value="Unassembled WGS sequence"/>
</dbReference>
<feature type="compositionally biased region" description="Acidic residues" evidence="1">
    <location>
        <begin position="342"/>
        <end position="354"/>
    </location>
</feature>
<dbReference type="GeneID" id="18166550"/>